<evidence type="ECO:0000313" key="1">
    <source>
        <dbReference type="EMBL" id="SVB56762.1"/>
    </source>
</evidence>
<organism evidence="1">
    <name type="scientific">marine metagenome</name>
    <dbReference type="NCBI Taxonomy" id="408172"/>
    <lineage>
        <taxon>unclassified sequences</taxon>
        <taxon>metagenomes</taxon>
        <taxon>ecological metagenomes</taxon>
    </lineage>
</organism>
<proteinExistence type="predicted"/>
<sequence>MRKLFTLILGTLLTFSFMTTSSNAKTLKCQT</sequence>
<accession>A0A382F2A2</accession>
<reference evidence="1" key="1">
    <citation type="submission" date="2018-05" db="EMBL/GenBank/DDBJ databases">
        <authorList>
            <person name="Lanie J.A."/>
            <person name="Ng W.-L."/>
            <person name="Kazmierczak K.M."/>
            <person name="Andrzejewski T.M."/>
            <person name="Davidsen T.M."/>
            <person name="Wayne K.J."/>
            <person name="Tettelin H."/>
            <person name="Glass J.I."/>
            <person name="Rusch D."/>
            <person name="Podicherti R."/>
            <person name="Tsui H.-C.T."/>
            <person name="Winkler M.E."/>
        </authorList>
    </citation>
    <scope>NUCLEOTIDE SEQUENCE</scope>
</reference>
<gene>
    <name evidence="1" type="ORF">METZ01_LOCUS209616</name>
</gene>
<name>A0A382F2A2_9ZZZZ</name>
<protein>
    <submittedName>
        <fullName evidence="1">Uncharacterized protein</fullName>
    </submittedName>
</protein>
<dbReference type="AlphaFoldDB" id="A0A382F2A2"/>
<feature type="non-terminal residue" evidence="1">
    <location>
        <position position="31"/>
    </location>
</feature>
<dbReference type="EMBL" id="UINC01047460">
    <property type="protein sequence ID" value="SVB56762.1"/>
    <property type="molecule type" value="Genomic_DNA"/>
</dbReference>